<sequence length="170" mass="19588">MQLDLETSRLIMRPMQLSDAPEMVALNSDPDVIRFTGDSAFKDVKEAEKLILNYDQYDRYNMGRLNMFLKSTGDYIGWCGLKYHPDTNETDIGYRLKKCYWGQGYATESARASLTFGFSVLHLEEIIAHAAKENTASINVLEKLGLKYVRDIDLDDDPCVLYKIIKKEWK</sequence>
<dbReference type="InterPro" id="IPR051531">
    <property type="entry name" value="N-acetyltransferase"/>
</dbReference>
<proteinExistence type="predicted"/>
<keyword evidence="2" id="KW-0808">Transferase</keyword>
<gene>
    <name evidence="2" type="ORF">EKH83_07200</name>
</gene>
<dbReference type="Gene3D" id="3.40.630.30">
    <property type="match status" value="1"/>
</dbReference>
<reference evidence="2 3" key="1">
    <citation type="submission" date="2018-12" db="EMBL/GenBank/DDBJ databases">
        <title>The Draft Genome Sequence of the Soil Bacterium Pedobacter tournemirensis R1.</title>
        <authorList>
            <person name="He J."/>
        </authorList>
    </citation>
    <scope>NUCLEOTIDE SEQUENCE [LARGE SCALE GENOMIC DNA]</scope>
    <source>
        <strain evidence="2 3">R1</strain>
    </source>
</reference>
<dbReference type="Pfam" id="PF13302">
    <property type="entry name" value="Acetyltransf_3"/>
    <property type="match status" value="1"/>
</dbReference>
<dbReference type="InterPro" id="IPR016181">
    <property type="entry name" value="Acyl_CoA_acyltransferase"/>
</dbReference>
<dbReference type="PANTHER" id="PTHR43792:SF16">
    <property type="entry name" value="N-ACETYLTRANSFERASE DOMAIN-CONTAINING PROTEIN"/>
    <property type="match status" value="1"/>
</dbReference>
<accession>A0A4Q0MAY7</accession>
<feature type="domain" description="N-acetyltransferase" evidence="1">
    <location>
        <begin position="10"/>
        <end position="168"/>
    </location>
</feature>
<comment type="caution">
    <text evidence="2">The sequence shown here is derived from an EMBL/GenBank/DDBJ whole genome shotgun (WGS) entry which is preliminary data.</text>
</comment>
<organism evidence="2 3">
    <name type="scientific">Arcticibacter tournemirensis</name>
    <dbReference type="NCBI Taxonomy" id="699437"/>
    <lineage>
        <taxon>Bacteria</taxon>
        <taxon>Pseudomonadati</taxon>
        <taxon>Bacteroidota</taxon>
        <taxon>Sphingobacteriia</taxon>
        <taxon>Sphingobacteriales</taxon>
        <taxon>Sphingobacteriaceae</taxon>
        <taxon>Arcticibacter</taxon>
    </lineage>
</organism>
<dbReference type="EMBL" id="RXOC01000004">
    <property type="protein sequence ID" value="RXF70431.1"/>
    <property type="molecule type" value="Genomic_DNA"/>
</dbReference>
<dbReference type="InterPro" id="IPR000182">
    <property type="entry name" value="GNAT_dom"/>
</dbReference>
<dbReference type="Proteomes" id="UP000290848">
    <property type="component" value="Unassembled WGS sequence"/>
</dbReference>
<dbReference type="GO" id="GO:0016747">
    <property type="term" value="F:acyltransferase activity, transferring groups other than amino-acyl groups"/>
    <property type="evidence" value="ECO:0007669"/>
    <property type="project" value="InterPro"/>
</dbReference>
<evidence type="ECO:0000313" key="2">
    <source>
        <dbReference type="EMBL" id="RXF70431.1"/>
    </source>
</evidence>
<dbReference type="RefSeq" id="WP_128768737.1">
    <property type="nucleotide sequence ID" value="NZ_RXOC01000004.1"/>
</dbReference>
<dbReference type="PROSITE" id="PS51186">
    <property type="entry name" value="GNAT"/>
    <property type="match status" value="1"/>
</dbReference>
<dbReference type="AlphaFoldDB" id="A0A4Q0MAY7"/>
<protein>
    <submittedName>
        <fullName evidence="2">N-acetyltransferase</fullName>
    </submittedName>
</protein>
<name>A0A4Q0MAY7_9SPHI</name>
<dbReference type="PANTHER" id="PTHR43792">
    <property type="entry name" value="GNAT FAMILY, PUTATIVE (AFU_ORTHOLOGUE AFUA_3G00765)-RELATED-RELATED"/>
    <property type="match status" value="1"/>
</dbReference>
<dbReference type="SUPFAM" id="SSF55729">
    <property type="entry name" value="Acyl-CoA N-acyltransferases (Nat)"/>
    <property type="match status" value="1"/>
</dbReference>
<evidence type="ECO:0000259" key="1">
    <source>
        <dbReference type="PROSITE" id="PS51186"/>
    </source>
</evidence>
<evidence type="ECO:0000313" key="3">
    <source>
        <dbReference type="Proteomes" id="UP000290848"/>
    </source>
</evidence>